<protein>
    <submittedName>
        <fullName evidence="2">Putative transcriptional regulator, ModE family</fullName>
    </submittedName>
</protein>
<organism evidence="2 3">
    <name type="scientific">Oleidesulfovibrio alaskensis (strain ATCC BAA-1058 / DSM 17464 / G20)</name>
    <name type="common">Desulfovibrio alaskensis</name>
    <dbReference type="NCBI Taxonomy" id="207559"/>
    <lineage>
        <taxon>Bacteria</taxon>
        <taxon>Pseudomonadati</taxon>
        <taxon>Thermodesulfobacteriota</taxon>
        <taxon>Desulfovibrionia</taxon>
        <taxon>Desulfovibrionales</taxon>
        <taxon>Desulfovibrionaceae</taxon>
        <taxon>Oleidesulfovibrio</taxon>
    </lineage>
</organism>
<gene>
    <name evidence="2" type="ordered locus">Dde_3521</name>
</gene>
<keyword evidence="3" id="KW-1185">Reference proteome</keyword>
<dbReference type="Proteomes" id="UP000002710">
    <property type="component" value="Chromosome"/>
</dbReference>
<proteinExistence type="predicted"/>
<dbReference type="Gene3D" id="1.10.10.10">
    <property type="entry name" value="Winged helix-like DNA-binding domain superfamily/Winged helix DNA-binding domain"/>
    <property type="match status" value="1"/>
</dbReference>
<accession>Q30VI2</accession>
<dbReference type="InterPro" id="IPR000847">
    <property type="entry name" value="LysR_HTH_N"/>
</dbReference>
<dbReference type="EMBL" id="CP000112">
    <property type="protein sequence ID" value="ABB40314.1"/>
    <property type="molecule type" value="Genomic_DNA"/>
</dbReference>
<dbReference type="KEGG" id="dde:Dde_3521"/>
<evidence type="ECO:0000259" key="1">
    <source>
        <dbReference type="Pfam" id="PF00126"/>
    </source>
</evidence>
<dbReference type="PANTHER" id="PTHR30432:SF1">
    <property type="entry name" value="DNA-BINDING TRANSCRIPTIONAL DUAL REGULATOR MODE"/>
    <property type="match status" value="1"/>
</dbReference>
<evidence type="ECO:0000313" key="3">
    <source>
        <dbReference type="Proteomes" id="UP000002710"/>
    </source>
</evidence>
<feature type="domain" description="HTH lysR-type" evidence="1">
    <location>
        <begin position="31"/>
        <end position="86"/>
    </location>
</feature>
<dbReference type="PANTHER" id="PTHR30432">
    <property type="entry name" value="TRANSCRIPTIONAL REGULATOR MODE"/>
    <property type="match status" value="1"/>
</dbReference>
<dbReference type="Pfam" id="PF00126">
    <property type="entry name" value="HTH_1"/>
    <property type="match status" value="1"/>
</dbReference>
<dbReference type="SUPFAM" id="SSF46785">
    <property type="entry name" value="Winged helix' DNA-binding domain"/>
    <property type="match status" value="1"/>
</dbReference>
<dbReference type="AlphaFoldDB" id="Q30VI2"/>
<evidence type="ECO:0000313" key="2">
    <source>
        <dbReference type="EMBL" id="ABB40314.1"/>
    </source>
</evidence>
<dbReference type="RefSeq" id="WP_011369213.1">
    <property type="nucleotide sequence ID" value="NC_007519.1"/>
</dbReference>
<dbReference type="InterPro" id="IPR051815">
    <property type="entry name" value="Molybdate_resp_trans_reg"/>
</dbReference>
<dbReference type="STRING" id="207559.Dde_3521"/>
<dbReference type="InterPro" id="IPR036388">
    <property type="entry name" value="WH-like_DNA-bd_sf"/>
</dbReference>
<dbReference type="InterPro" id="IPR036390">
    <property type="entry name" value="WH_DNA-bd_sf"/>
</dbReference>
<sequence length="125" mass="13649">MEHSTPQLKMKLWIEKDGKNAFGMGSAALLRGVNQTGSLAGAAKALGMSYRAAWGRIRKIEERLGTDVLVKRGGNKSGYELSADGRAYLEAYEQLARSLEEEAQRRFGELFGGLPACRRGGTAER</sequence>
<reference evidence="2 3" key="1">
    <citation type="journal article" date="2011" name="J. Bacteriol.">
        <title>Complete genome sequence and updated annotation of Desulfovibrio alaskensis G20.</title>
        <authorList>
            <person name="Hauser L.J."/>
            <person name="Land M.L."/>
            <person name="Brown S.D."/>
            <person name="Larimer F."/>
            <person name="Keller K.L."/>
            <person name="Rapp-Giles B.J."/>
            <person name="Price M.N."/>
            <person name="Lin M."/>
            <person name="Bruce D.C."/>
            <person name="Detter J.C."/>
            <person name="Tapia R."/>
            <person name="Han C.S."/>
            <person name="Goodwin L.A."/>
            <person name="Cheng J.F."/>
            <person name="Pitluck S."/>
            <person name="Copeland A."/>
            <person name="Lucas S."/>
            <person name="Nolan M."/>
            <person name="Lapidus A.L."/>
            <person name="Palumbo A.V."/>
            <person name="Wall J.D."/>
        </authorList>
    </citation>
    <scope>NUCLEOTIDE SEQUENCE [LARGE SCALE GENOMIC DNA]</scope>
    <source>
        <strain evidence="3">ATCC BAA 1058 / DSM 17464 / G20</strain>
    </source>
</reference>
<dbReference type="GO" id="GO:0003700">
    <property type="term" value="F:DNA-binding transcription factor activity"/>
    <property type="evidence" value="ECO:0007669"/>
    <property type="project" value="InterPro"/>
</dbReference>
<name>Q30VI2_OLEA2</name>
<dbReference type="eggNOG" id="COG2005">
    <property type="taxonomic scope" value="Bacteria"/>
</dbReference>
<dbReference type="HOGENOM" id="CLU_125440_2_1_7"/>